<dbReference type="AlphaFoldDB" id="A0A9Q1GXY7"/>
<sequence length="299" mass="33065">MVSIRTANTLGKILKDQKASRGEKEIVRKKLQLRQPIQRLPITRLALPLLGALHGLNCLSHKLGDGPGLSPSLTGRLSLLSCRLPKRVSHRFTLVPVRNRTKRKLYFQCFTFDFFSMAVIKPGLLLKHYHPKSPDLYNHRMKRKSETVVKSRTINDNTFYGRLIHYGIRLRDHEGISSGQKGQPSSQESDCEVHPADLSGACAIISVINPSGAQSFLLSTDLPGADDPSGEEELVDAPSEDELLDERSEEKLKKVPPEEATLALGWDEDGTEQGLPCVPSASSLSGDLIRGVDWVFAIP</sequence>
<keyword evidence="3" id="KW-1185">Reference proteome</keyword>
<comment type="caution">
    <text evidence="2">The sequence shown here is derived from an EMBL/GenBank/DDBJ whole genome shotgun (WGS) entry which is preliminary data.</text>
</comment>
<dbReference type="EMBL" id="JAKOGI010001146">
    <property type="protein sequence ID" value="KAJ8427426.1"/>
    <property type="molecule type" value="Genomic_DNA"/>
</dbReference>
<feature type="region of interest" description="Disordered" evidence="1">
    <location>
        <begin position="218"/>
        <end position="260"/>
    </location>
</feature>
<organism evidence="2 3">
    <name type="scientific">Carnegiea gigantea</name>
    <dbReference type="NCBI Taxonomy" id="171969"/>
    <lineage>
        <taxon>Eukaryota</taxon>
        <taxon>Viridiplantae</taxon>
        <taxon>Streptophyta</taxon>
        <taxon>Embryophyta</taxon>
        <taxon>Tracheophyta</taxon>
        <taxon>Spermatophyta</taxon>
        <taxon>Magnoliopsida</taxon>
        <taxon>eudicotyledons</taxon>
        <taxon>Gunneridae</taxon>
        <taxon>Pentapetalae</taxon>
        <taxon>Caryophyllales</taxon>
        <taxon>Cactineae</taxon>
        <taxon>Cactaceae</taxon>
        <taxon>Cactoideae</taxon>
        <taxon>Echinocereeae</taxon>
        <taxon>Carnegiea</taxon>
    </lineage>
</organism>
<dbReference type="Proteomes" id="UP001153076">
    <property type="component" value="Unassembled WGS sequence"/>
</dbReference>
<feature type="compositionally biased region" description="Acidic residues" evidence="1">
    <location>
        <begin position="228"/>
        <end position="244"/>
    </location>
</feature>
<evidence type="ECO:0000313" key="2">
    <source>
        <dbReference type="EMBL" id="KAJ8427426.1"/>
    </source>
</evidence>
<reference evidence="2" key="1">
    <citation type="submission" date="2022-04" db="EMBL/GenBank/DDBJ databases">
        <title>Carnegiea gigantea Genome sequencing and assembly v2.</title>
        <authorList>
            <person name="Copetti D."/>
            <person name="Sanderson M.J."/>
            <person name="Burquez A."/>
            <person name="Wojciechowski M.F."/>
        </authorList>
    </citation>
    <scope>NUCLEOTIDE SEQUENCE</scope>
    <source>
        <strain evidence="2">SGP5-SGP5p</strain>
        <tissue evidence="2">Aerial part</tissue>
    </source>
</reference>
<evidence type="ECO:0000256" key="1">
    <source>
        <dbReference type="SAM" id="MobiDB-lite"/>
    </source>
</evidence>
<evidence type="ECO:0000313" key="3">
    <source>
        <dbReference type="Proteomes" id="UP001153076"/>
    </source>
</evidence>
<name>A0A9Q1GXY7_9CARY</name>
<gene>
    <name evidence="2" type="ORF">Cgig2_019038</name>
</gene>
<protein>
    <submittedName>
        <fullName evidence="2">Uncharacterized protein</fullName>
    </submittedName>
</protein>
<accession>A0A9Q1GXY7</accession>
<proteinExistence type="predicted"/>
<feature type="compositionally biased region" description="Basic and acidic residues" evidence="1">
    <location>
        <begin position="245"/>
        <end position="257"/>
    </location>
</feature>